<name>A0ABW0RW09_9BURK</name>
<dbReference type="EMBL" id="JBHSMZ010000001">
    <property type="protein sequence ID" value="MFC5547613.1"/>
    <property type="molecule type" value="Genomic_DNA"/>
</dbReference>
<evidence type="ECO:0000313" key="2">
    <source>
        <dbReference type="EMBL" id="MFC5547613.1"/>
    </source>
</evidence>
<gene>
    <name evidence="2" type="ORF">ACFPO9_03675</name>
</gene>
<evidence type="ECO:0000313" key="3">
    <source>
        <dbReference type="Proteomes" id="UP001596086"/>
    </source>
</evidence>
<keyword evidence="1" id="KW-0732">Signal</keyword>
<reference evidence="3" key="1">
    <citation type="journal article" date="2019" name="Int. J. Syst. Evol. Microbiol.">
        <title>The Global Catalogue of Microorganisms (GCM) 10K type strain sequencing project: providing services to taxonomists for standard genome sequencing and annotation.</title>
        <authorList>
            <consortium name="The Broad Institute Genomics Platform"/>
            <consortium name="The Broad Institute Genome Sequencing Center for Infectious Disease"/>
            <person name="Wu L."/>
            <person name="Ma J."/>
        </authorList>
    </citation>
    <scope>NUCLEOTIDE SEQUENCE [LARGE SCALE GENOMIC DNA]</scope>
    <source>
        <strain evidence="3">CGMCC 4.5798</strain>
    </source>
</reference>
<comment type="caution">
    <text evidence="2">The sequence shown here is derived from an EMBL/GenBank/DDBJ whole genome shotgun (WGS) entry which is preliminary data.</text>
</comment>
<dbReference type="Proteomes" id="UP001596086">
    <property type="component" value="Unassembled WGS sequence"/>
</dbReference>
<feature type="chain" id="PRO_5047461306" evidence="1">
    <location>
        <begin position="19"/>
        <end position="243"/>
    </location>
</feature>
<feature type="signal peptide" evidence="1">
    <location>
        <begin position="1"/>
        <end position="18"/>
    </location>
</feature>
<organism evidence="2 3">
    <name type="scientific">Massilia aerilata</name>
    <dbReference type="NCBI Taxonomy" id="453817"/>
    <lineage>
        <taxon>Bacteria</taxon>
        <taxon>Pseudomonadati</taxon>
        <taxon>Pseudomonadota</taxon>
        <taxon>Betaproteobacteria</taxon>
        <taxon>Burkholderiales</taxon>
        <taxon>Oxalobacteraceae</taxon>
        <taxon>Telluria group</taxon>
        <taxon>Massilia</taxon>
    </lineage>
</organism>
<dbReference type="RefSeq" id="WP_379767214.1">
    <property type="nucleotide sequence ID" value="NZ_JBHSMZ010000001.1"/>
</dbReference>
<keyword evidence="3" id="KW-1185">Reference proteome</keyword>
<accession>A0ABW0RW09</accession>
<proteinExistence type="predicted"/>
<evidence type="ECO:0000256" key="1">
    <source>
        <dbReference type="SAM" id="SignalP"/>
    </source>
</evidence>
<sequence>MSARALFLCLALAGAARAAETPASAPHSVEVNSIRNPEMRSYRSIWAGLDAFDEYRRMAPAAPLRFRVLGADGKPVATAEGLALRLASDEGSTPVAIDAAGLVDIARSRAAYDADAYFILNQKRGRFSARPEIRTPGLPDNVRRLGDLRLACRVSVAIAKDQIPFLARAAINTLMLSTDWCGKKDMNASFPAEGELESAVISHGGRSAELELESHRDAYMAPLGNPAWPDDALITLKYAAPAP</sequence>
<protein>
    <submittedName>
        <fullName evidence="2">Uncharacterized protein</fullName>
    </submittedName>
</protein>